<sequence>MKSLKIFVSLAVLAAACVSGSADAGRVRVFVGVGTPFFYPFAPLPYYYYPPVVAVPAAPVNYVEQGQPSAGPGQYSGAWYYCDASKAYYPYVKQCPGGWREVSPQPASSR</sequence>
<organism evidence="2 3">
    <name type="scientific">Paraburkholderia solitsugae</name>
    <dbReference type="NCBI Taxonomy" id="2675748"/>
    <lineage>
        <taxon>Bacteria</taxon>
        <taxon>Pseudomonadati</taxon>
        <taxon>Pseudomonadota</taxon>
        <taxon>Betaproteobacteria</taxon>
        <taxon>Burkholderiales</taxon>
        <taxon>Burkholderiaceae</taxon>
        <taxon>Paraburkholderia</taxon>
    </lineage>
</organism>
<reference evidence="2 3" key="1">
    <citation type="submission" date="2019-11" db="EMBL/GenBank/DDBJ databases">
        <title>Metabolism of dissolved organic matter in forest soils.</title>
        <authorList>
            <person name="Cyle K.T."/>
            <person name="Wilhelm R.C."/>
            <person name="Martinez C.E."/>
        </authorList>
    </citation>
    <scope>NUCLEOTIDE SEQUENCE [LARGE SCALE GENOMIC DNA]</scope>
    <source>
        <strain evidence="2 3">1N</strain>
    </source>
</reference>
<dbReference type="PROSITE" id="PS51257">
    <property type="entry name" value="PROKAR_LIPOPROTEIN"/>
    <property type="match status" value="1"/>
</dbReference>
<proteinExistence type="predicted"/>
<keyword evidence="3" id="KW-1185">Reference proteome</keyword>
<dbReference type="EMBL" id="WOEY01000134">
    <property type="protein sequence ID" value="NPT46398.1"/>
    <property type="molecule type" value="Genomic_DNA"/>
</dbReference>
<comment type="caution">
    <text evidence="2">The sequence shown here is derived from an EMBL/GenBank/DDBJ whole genome shotgun (WGS) entry which is preliminary data.</text>
</comment>
<evidence type="ECO:0000313" key="2">
    <source>
        <dbReference type="EMBL" id="NPT46398.1"/>
    </source>
</evidence>
<name>A0ABX2C2C2_9BURK</name>
<evidence type="ECO:0008006" key="4">
    <source>
        <dbReference type="Google" id="ProtNLM"/>
    </source>
</evidence>
<dbReference type="Proteomes" id="UP000652198">
    <property type="component" value="Unassembled WGS sequence"/>
</dbReference>
<feature type="signal peptide" evidence="1">
    <location>
        <begin position="1"/>
        <end position="24"/>
    </location>
</feature>
<evidence type="ECO:0000313" key="3">
    <source>
        <dbReference type="Proteomes" id="UP000652198"/>
    </source>
</evidence>
<accession>A0ABX2C2C2</accession>
<keyword evidence="1" id="KW-0732">Signal</keyword>
<evidence type="ECO:0000256" key="1">
    <source>
        <dbReference type="SAM" id="SignalP"/>
    </source>
</evidence>
<feature type="chain" id="PRO_5045696918" description="Lipoprotein" evidence="1">
    <location>
        <begin position="25"/>
        <end position="110"/>
    </location>
</feature>
<gene>
    <name evidence="2" type="ORF">GNZ12_34755</name>
</gene>
<dbReference type="RefSeq" id="WP_172316508.1">
    <property type="nucleotide sequence ID" value="NZ_WOEY01000134.1"/>
</dbReference>
<protein>
    <recommendedName>
        <fullName evidence="4">Lipoprotein</fullName>
    </recommendedName>
</protein>